<keyword evidence="8" id="KW-1185">Reference proteome</keyword>
<accession>A0AAD4TBK7</accession>
<sequence>MQHHIGHFYGNLQSTALKAGKAYNENDHNDALEKLDDRLRCWIETSGRKNWDRHLYHPSASCPQMTNILSKAFNKLITDLKCLPICQWVIGFEAKPIRLFRRRRKNGRLWKDKDIFPRESKKLKEQFRNVVELEGGQIRRCSCGEWQIYGIPCVHAMVVLAKNKPPRFRRYVHKCYTVKKYSTSYAGIINLVASMTEWRQETRTIMNPPPLKVPSGPSYERPRRR</sequence>
<keyword evidence="3" id="KW-0862">Zinc</keyword>
<proteinExistence type="predicted"/>
<dbReference type="Pfam" id="PF04434">
    <property type="entry name" value="SWIM"/>
    <property type="match status" value="1"/>
</dbReference>
<dbReference type="InterPro" id="IPR006564">
    <property type="entry name" value="Znf_PMZ"/>
</dbReference>
<evidence type="ECO:0000256" key="1">
    <source>
        <dbReference type="ARBA" id="ARBA00022723"/>
    </source>
</evidence>
<name>A0AAD4TBK7_9MAGN</name>
<keyword evidence="2 4" id="KW-0863">Zinc-finger</keyword>
<dbReference type="PANTHER" id="PTHR31973:SF187">
    <property type="entry name" value="MUTATOR TRANSPOSASE MUDRA PROTEIN"/>
    <property type="match status" value="1"/>
</dbReference>
<gene>
    <name evidence="7" type="ORF">MKW98_003244</name>
</gene>
<evidence type="ECO:0000256" key="4">
    <source>
        <dbReference type="PROSITE-ProRule" id="PRU00325"/>
    </source>
</evidence>
<organism evidence="7 8">
    <name type="scientific">Papaver atlanticum</name>
    <dbReference type="NCBI Taxonomy" id="357466"/>
    <lineage>
        <taxon>Eukaryota</taxon>
        <taxon>Viridiplantae</taxon>
        <taxon>Streptophyta</taxon>
        <taxon>Embryophyta</taxon>
        <taxon>Tracheophyta</taxon>
        <taxon>Spermatophyta</taxon>
        <taxon>Magnoliopsida</taxon>
        <taxon>Ranunculales</taxon>
        <taxon>Papaveraceae</taxon>
        <taxon>Papaveroideae</taxon>
        <taxon>Papaver</taxon>
    </lineage>
</organism>
<protein>
    <recommendedName>
        <fullName evidence="6">SWIM-type domain-containing protein</fullName>
    </recommendedName>
</protein>
<evidence type="ECO:0000256" key="5">
    <source>
        <dbReference type="SAM" id="MobiDB-lite"/>
    </source>
</evidence>
<dbReference type="SMART" id="SM00575">
    <property type="entry name" value="ZnF_PMZ"/>
    <property type="match status" value="1"/>
</dbReference>
<evidence type="ECO:0000313" key="8">
    <source>
        <dbReference type="Proteomes" id="UP001202328"/>
    </source>
</evidence>
<evidence type="ECO:0000256" key="3">
    <source>
        <dbReference type="ARBA" id="ARBA00022833"/>
    </source>
</evidence>
<dbReference type="Proteomes" id="UP001202328">
    <property type="component" value="Unassembled WGS sequence"/>
</dbReference>
<evidence type="ECO:0000313" key="7">
    <source>
        <dbReference type="EMBL" id="KAI3946681.1"/>
    </source>
</evidence>
<evidence type="ECO:0000256" key="2">
    <source>
        <dbReference type="ARBA" id="ARBA00022771"/>
    </source>
</evidence>
<comment type="caution">
    <text evidence="7">The sequence shown here is derived from an EMBL/GenBank/DDBJ whole genome shotgun (WGS) entry which is preliminary data.</text>
</comment>
<dbReference type="EMBL" id="JAJJMB010003633">
    <property type="protein sequence ID" value="KAI3946681.1"/>
    <property type="molecule type" value="Genomic_DNA"/>
</dbReference>
<evidence type="ECO:0000259" key="6">
    <source>
        <dbReference type="PROSITE" id="PS50966"/>
    </source>
</evidence>
<dbReference type="PANTHER" id="PTHR31973">
    <property type="entry name" value="POLYPROTEIN, PUTATIVE-RELATED"/>
    <property type="match status" value="1"/>
</dbReference>
<feature type="region of interest" description="Disordered" evidence="5">
    <location>
        <begin position="205"/>
        <end position="225"/>
    </location>
</feature>
<dbReference type="AlphaFoldDB" id="A0AAD4TBK7"/>
<dbReference type="GO" id="GO:0008270">
    <property type="term" value="F:zinc ion binding"/>
    <property type="evidence" value="ECO:0007669"/>
    <property type="project" value="UniProtKB-KW"/>
</dbReference>
<reference evidence="7" key="1">
    <citation type="submission" date="2022-04" db="EMBL/GenBank/DDBJ databases">
        <title>A functionally conserved STORR gene fusion in Papaver species that diverged 16.8 million years ago.</title>
        <authorList>
            <person name="Catania T."/>
        </authorList>
    </citation>
    <scope>NUCLEOTIDE SEQUENCE</scope>
    <source>
        <strain evidence="7">S-188037</strain>
    </source>
</reference>
<feature type="domain" description="SWIM-type" evidence="6">
    <location>
        <begin position="127"/>
        <end position="164"/>
    </location>
</feature>
<dbReference type="InterPro" id="IPR007527">
    <property type="entry name" value="Znf_SWIM"/>
</dbReference>
<dbReference type="PROSITE" id="PS50966">
    <property type="entry name" value="ZF_SWIM"/>
    <property type="match status" value="1"/>
</dbReference>
<keyword evidence="1" id="KW-0479">Metal-binding</keyword>